<protein>
    <recommendedName>
        <fullName evidence="5">DUF4198 domain-containing protein</fullName>
    </recommendedName>
</protein>
<dbReference type="AlphaFoldDB" id="A0A411YES0"/>
<dbReference type="EMBL" id="CP036402">
    <property type="protein sequence ID" value="QBI19587.1"/>
    <property type="molecule type" value="Genomic_DNA"/>
</dbReference>
<dbReference type="KEGG" id="erz:ER308_08505"/>
<dbReference type="RefSeq" id="WP_131154584.1">
    <property type="nucleotide sequence ID" value="NZ_CP036402.1"/>
</dbReference>
<dbReference type="Proteomes" id="UP000291469">
    <property type="component" value="Chromosome"/>
</dbReference>
<evidence type="ECO:0000313" key="3">
    <source>
        <dbReference type="EMBL" id="QBI19587.1"/>
    </source>
</evidence>
<feature type="signal peptide" evidence="2">
    <location>
        <begin position="1"/>
        <end position="22"/>
    </location>
</feature>
<evidence type="ECO:0000256" key="2">
    <source>
        <dbReference type="SAM" id="SignalP"/>
    </source>
</evidence>
<feature type="chain" id="PRO_5039169520" description="DUF4198 domain-containing protein" evidence="2">
    <location>
        <begin position="23"/>
        <end position="116"/>
    </location>
</feature>
<name>A0A411YES0_9ACTN</name>
<keyword evidence="4" id="KW-1185">Reference proteome</keyword>
<evidence type="ECO:0008006" key="5">
    <source>
        <dbReference type="Google" id="ProtNLM"/>
    </source>
</evidence>
<proteinExistence type="predicted"/>
<evidence type="ECO:0000313" key="4">
    <source>
        <dbReference type="Proteomes" id="UP000291469"/>
    </source>
</evidence>
<gene>
    <name evidence="3" type="ORF">ER308_08505</name>
</gene>
<accession>A0A411YES0</accession>
<organism evidence="3 4">
    <name type="scientific">Egibacter rhizosphaerae</name>
    <dbReference type="NCBI Taxonomy" id="1670831"/>
    <lineage>
        <taxon>Bacteria</taxon>
        <taxon>Bacillati</taxon>
        <taxon>Actinomycetota</taxon>
        <taxon>Nitriliruptoria</taxon>
        <taxon>Egibacterales</taxon>
        <taxon>Egibacteraceae</taxon>
        <taxon>Egibacter</taxon>
    </lineage>
</organism>
<keyword evidence="2" id="KW-0732">Signal</keyword>
<sequence>MRGKTRAVVVLLATLLAVGMMAGPAAAHYLVVDPPGQDEAQVQWVGGPALPDATLGNEALAVVGGGPDAGRMQSPAHEKGLNTACERMREQGRSAADIFGPPGPPMVPTSGCPHGQ</sequence>
<feature type="region of interest" description="Disordered" evidence="1">
    <location>
        <begin position="92"/>
        <end position="116"/>
    </location>
</feature>
<evidence type="ECO:0000256" key="1">
    <source>
        <dbReference type="SAM" id="MobiDB-lite"/>
    </source>
</evidence>
<reference evidence="3 4" key="1">
    <citation type="submission" date="2019-01" db="EMBL/GenBank/DDBJ databases">
        <title>Egibacter rhizosphaerae EGI 80759T.</title>
        <authorList>
            <person name="Chen D.-D."/>
            <person name="Tian Y."/>
            <person name="Jiao J.-Y."/>
            <person name="Zhang X.-T."/>
            <person name="Zhang Y.-G."/>
            <person name="Zhang Y."/>
            <person name="Xiao M."/>
            <person name="Shu W.-S."/>
            <person name="Li W.-J."/>
        </authorList>
    </citation>
    <scope>NUCLEOTIDE SEQUENCE [LARGE SCALE GENOMIC DNA]</scope>
    <source>
        <strain evidence="3 4">EGI 80759</strain>
    </source>
</reference>